<dbReference type="Proteomes" id="UP000037515">
    <property type="component" value="Unassembled WGS sequence"/>
</dbReference>
<organism evidence="1 2">
    <name type="scientific">Vibrio nereis</name>
    <dbReference type="NCBI Taxonomy" id="693"/>
    <lineage>
        <taxon>Bacteria</taxon>
        <taxon>Pseudomonadati</taxon>
        <taxon>Pseudomonadota</taxon>
        <taxon>Gammaproteobacteria</taxon>
        <taxon>Vibrionales</taxon>
        <taxon>Vibrionaceae</taxon>
        <taxon>Vibrio</taxon>
    </lineage>
</organism>
<protein>
    <submittedName>
        <fullName evidence="1">Uncharacterized protein</fullName>
    </submittedName>
</protein>
<dbReference type="AlphaFoldDB" id="A0A0M0HIG7"/>
<dbReference type="RefSeq" id="WP_053397269.1">
    <property type="nucleotide sequence ID" value="NZ_LHPJ01000038.1"/>
</dbReference>
<dbReference type="STRING" id="693.AKJ17_18540"/>
<dbReference type="OrthoDB" id="5674923at2"/>
<dbReference type="Pfam" id="PF21813">
    <property type="entry name" value="DUF6882"/>
    <property type="match status" value="1"/>
</dbReference>
<proteinExistence type="predicted"/>
<comment type="caution">
    <text evidence="1">The sequence shown here is derived from an EMBL/GenBank/DDBJ whole genome shotgun (WGS) entry which is preliminary data.</text>
</comment>
<evidence type="ECO:0000313" key="1">
    <source>
        <dbReference type="EMBL" id="KOO01826.1"/>
    </source>
</evidence>
<keyword evidence="2" id="KW-1185">Reference proteome</keyword>
<dbReference type="PATRIC" id="fig|693.5.peg.3775"/>
<evidence type="ECO:0000313" key="2">
    <source>
        <dbReference type="Proteomes" id="UP000037515"/>
    </source>
</evidence>
<gene>
    <name evidence="1" type="ORF">AKJ17_18540</name>
</gene>
<name>A0A0M0HIG7_VIBNE</name>
<reference evidence="2" key="1">
    <citation type="submission" date="2015-08" db="EMBL/GenBank/DDBJ databases">
        <title>Vibrio galatheae sp. nov., a novel member of the Vibrionaceae family isolated from the Solomon Islands.</title>
        <authorList>
            <person name="Giubergia S."/>
            <person name="Machado H."/>
            <person name="Mateiu R.V."/>
            <person name="Gram L."/>
        </authorList>
    </citation>
    <scope>NUCLEOTIDE SEQUENCE [LARGE SCALE GENOMIC DNA]</scope>
    <source>
        <strain evidence="2">DSM 19584</strain>
    </source>
</reference>
<dbReference type="EMBL" id="LHPJ01000038">
    <property type="protein sequence ID" value="KOO01826.1"/>
    <property type="molecule type" value="Genomic_DNA"/>
</dbReference>
<accession>A0A0M0HIG7</accession>
<sequence>MWTDEEIDSFVNKCFGNMVLANDRLEKEYGLGHFERFDFDVPNGCLVFSDTHRTVRFEIALICSTDTTKGTLQWAWANISLPHHLTKESSTLKTLAKESGLNIFDTPIWEASEEEGWEMAAIALEKLGGLGVYRCPTGSSMLFVVLMSVV</sequence>
<dbReference type="InterPro" id="IPR049249">
    <property type="entry name" value="DUF6882"/>
</dbReference>